<evidence type="ECO:0000256" key="4">
    <source>
        <dbReference type="ARBA" id="ARBA00012180"/>
    </source>
</evidence>
<evidence type="ECO:0000256" key="7">
    <source>
        <dbReference type="ARBA" id="ARBA00022723"/>
    </source>
</evidence>
<dbReference type="GO" id="GO:0004523">
    <property type="term" value="F:RNA-DNA hybrid ribonuclease activity"/>
    <property type="evidence" value="ECO:0007669"/>
    <property type="project" value="UniProtKB-EC"/>
</dbReference>
<comment type="function">
    <text evidence="2">Endonuclease that specifically degrades the RNA of RNA-DNA hybrids.</text>
</comment>
<keyword evidence="6" id="KW-0540">Nuclease</keyword>
<keyword evidence="7" id="KW-0479">Metal-binding</keyword>
<dbReference type="Pfam" id="PF13456">
    <property type="entry name" value="RVT_3"/>
    <property type="match status" value="1"/>
</dbReference>
<dbReference type="Gene3D" id="3.40.970.10">
    <property type="entry name" value="Ribonuclease H1, N-terminal domain"/>
    <property type="match status" value="1"/>
</dbReference>
<dbReference type="InterPro" id="IPR036397">
    <property type="entry name" value="RNaseH_sf"/>
</dbReference>
<name>A0AAU9JVR2_9CILI</name>
<keyword evidence="10" id="KW-0460">Magnesium</keyword>
<sequence length="216" mass="24625">MKVFFYAVRAGRRPGIYKSWDECLEQIHKFQGADYKKFPDFDSAKKFLSYESKEIPKTLQSSETEDIEKEKKEIFDNAGIVYTDGGSRGNPGIAGCGAALYNLKHIEVASSYKFLGRKLTNNIAEYEGVLLGMELATEHNVKKLEVRSDSKLAVSQIQGKWAVRHPDIMEIWNKTMSKTKNFESFSIKHIDREMNSRADELANKGMDLIIVENNEI</sequence>
<dbReference type="InterPro" id="IPR002156">
    <property type="entry name" value="RNaseH_domain"/>
</dbReference>
<evidence type="ECO:0000256" key="1">
    <source>
        <dbReference type="ARBA" id="ARBA00001946"/>
    </source>
</evidence>
<proteinExistence type="inferred from homology"/>
<dbReference type="SUPFAM" id="SSF53098">
    <property type="entry name" value="Ribonuclease H-like"/>
    <property type="match status" value="1"/>
</dbReference>
<evidence type="ECO:0000256" key="8">
    <source>
        <dbReference type="ARBA" id="ARBA00022759"/>
    </source>
</evidence>
<dbReference type="InterPro" id="IPR012337">
    <property type="entry name" value="RNaseH-like_sf"/>
</dbReference>
<dbReference type="CDD" id="cd09279">
    <property type="entry name" value="RNase_HI_like"/>
    <property type="match status" value="1"/>
</dbReference>
<evidence type="ECO:0000256" key="5">
    <source>
        <dbReference type="ARBA" id="ARBA00017721"/>
    </source>
</evidence>
<dbReference type="FunFam" id="3.40.970.10:FF:000002">
    <property type="entry name" value="Ribonuclease H"/>
    <property type="match status" value="1"/>
</dbReference>
<keyword evidence="9" id="KW-0378">Hydrolase</keyword>
<dbReference type="Gene3D" id="3.30.420.10">
    <property type="entry name" value="Ribonuclease H-like superfamily/Ribonuclease H"/>
    <property type="match status" value="1"/>
</dbReference>
<organism evidence="12 13">
    <name type="scientific">Blepharisma stoltei</name>
    <dbReference type="NCBI Taxonomy" id="1481888"/>
    <lineage>
        <taxon>Eukaryota</taxon>
        <taxon>Sar</taxon>
        <taxon>Alveolata</taxon>
        <taxon>Ciliophora</taxon>
        <taxon>Postciliodesmatophora</taxon>
        <taxon>Heterotrichea</taxon>
        <taxon>Heterotrichida</taxon>
        <taxon>Blepharismidae</taxon>
        <taxon>Blepharisma</taxon>
    </lineage>
</organism>
<gene>
    <name evidence="12" type="ORF">BSTOLATCC_MIC48027</name>
</gene>
<dbReference type="Proteomes" id="UP001162131">
    <property type="component" value="Unassembled WGS sequence"/>
</dbReference>
<dbReference type="PANTHER" id="PTHR46387:SF2">
    <property type="entry name" value="RIBONUCLEASE HI"/>
    <property type="match status" value="1"/>
</dbReference>
<evidence type="ECO:0000313" key="12">
    <source>
        <dbReference type="EMBL" id="CAG9329199.1"/>
    </source>
</evidence>
<dbReference type="Pfam" id="PF01693">
    <property type="entry name" value="Cauli_VI"/>
    <property type="match status" value="1"/>
</dbReference>
<feature type="domain" description="RNase H type-1" evidence="11">
    <location>
        <begin position="75"/>
        <end position="207"/>
    </location>
</feature>
<dbReference type="InterPro" id="IPR011320">
    <property type="entry name" value="RNase_H1_N"/>
</dbReference>
<evidence type="ECO:0000259" key="11">
    <source>
        <dbReference type="PROSITE" id="PS50879"/>
    </source>
</evidence>
<dbReference type="InterPro" id="IPR037056">
    <property type="entry name" value="RNase_H1_N_sf"/>
</dbReference>
<keyword evidence="8" id="KW-0255">Endonuclease</keyword>
<dbReference type="GO" id="GO:0046872">
    <property type="term" value="F:metal ion binding"/>
    <property type="evidence" value="ECO:0007669"/>
    <property type="project" value="UniProtKB-KW"/>
</dbReference>
<evidence type="ECO:0000256" key="9">
    <source>
        <dbReference type="ARBA" id="ARBA00022801"/>
    </source>
</evidence>
<evidence type="ECO:0000256" key="3">
    <source>
        <dbReference type="ARBA" id="ARBA00005300"/>
    </source>
</evidence>
<comment type="caution">
    <text evidence="12">The sequence shown here is derived from an EMBL/GenBank/DDBJ whole genome shotgun (WGS) entry which is preliminary data.</text>
</comment>
<comment type="cofactor">
    <cofactor evidence="1">
        <name>Mg(2+)</name>
        <dbReference type="ChEBI" id="CHEBI:18420"/>
    </cofactor>
</comment>
<protein>
    <recommendedName>
        <fullName evidence="5">Ribonuclease H</fullName>
        <ecNumber evidence="4">3.1.26.4</ecNumber>
    </recommendedName>
</protein>
<dbReference type="EMBL" id="CAJZBQ010000047">
    <property type="protein sequence ID" value="CAG9329199.1"/>
    <property type="molecule type" value="Genomic_DNA"/>
</dbReference>
<accession>A0AAU9JVR2</accession>
<reference evidence="12" key="1">
    <citation type="submission" date="2021-09" db="EMBL/GenBank/DDBJ databases">
        <authorList>
            <consortium name="AG Swart"/>
            <person name="Singh M."/>
            <person name="Singh A."/>
            <person name="Seah K."/>
            <person name="Emmerich C."/>
        </authorList>
    </citation>
    <scope>NUCLEOTIDE SEQUENCE</scope>
    <source>
        <strain evidence="12">ATCC30299</strain>
    </source>
</reference>
<dbReference type="PANTHER" id="PTHR46387">
    <property type="entry name" value="POLYNUCLEOTIDYL TRANSFERASE, RIBONUCLEASE H-LIKE SUPERFAMILY PROTEIN"/>
    <property type="match status" value="1"/>
</dbReference>
<dbReference type="SUPFAM" id="SSF55658">
    <property type="entry name" value="L9 N-domain-like"/>
    <property type="match status" value="1"/>
</dbReference>
<evidence type="ECO:0000256" key="6">
    <source>
        <dbReference type="ARBA" id="ARBA00022722"/>
    </source>
</evidence>
<evidence type="ECO:0000256" key="2">
    <source>
        <dbReference type="ARBA" id="ARBA00004065"/>
    </source>
</evidence>
<keyword evidence="13" id="KW-1185">Reference proteome</keyword>
<dbReference type="AlphaFoldDB" id="A0AAU9JVR2"/>
<evidence type="ECO:0000313" key="13">
    <source>
        <dbReference type="Proteomes" id="UP001162131"/>
    </source>
</evidence>
<dbReference type="PROSITE" id="PS50879">
    <property type="entry name" value="RNASE_H_1"/>
    <property type="match status" value="1"/>
</dbReference>
<evidence type="ECO:0000256" key="10">
    <source>
        <dbReference type="ARBA" id="ARBA00022842"/>
    </source>
</evidence>
<comment type="similarity">
    <text evidence="3">Belongs to the RNase H family.</text>
</comment>
<dbReference type="InterPro" id="IPR009027">
    <property type="entry name" value="Ribosomal_bL9/RNase_H1_N"/>
</dbReference>
<dbReference type="EC" id="3.1.26.4" evidence="4"/>
<dbReference type="GO" id="GO:0003676">
    <property type="term" value="F:nucleic acid binding"/>
    <property type="evidence" value="ECO:0007669"/>
    <property type="project" value="InterPro"/>
</dbReference>